<feature type="transmembrane region" description="Helical" evidence="6">
    <location>
        <begin position="156"/>
        <end position="174"/>
    </location>
</feature>
<feature type="transmembrane region" description="Helical" evidence="6">
    <location>
        <begin position="564"/>
        <end position="583"/>
    </location>
</feature>
<dbReference type="Proteomes" id="UP000770015">
    <property type="component" value="Unassembled WGS sequence"/>
</dbReference>
<dbReference type="AlphaFoldDB" id="A0A9P9A6K7"/>
<dbReference type="GO" id="GO:0000329">
    <property type="term" value="C:fungal-type vacuole membrane"/>
    <property type="evidence" value="ECO:0007669"/>
    <property type="project" value="TreeGrafter"/>
</dbReference>
<dbReference type="InterPro" id="IPR036259">
    <property type="entry name" value="MFS_trans_sf"/>
</dbReference>
<feature type="domain" description="Major facilitator superfamily (MFS) profile" evidence="7">
    <location>
        <begin position="91"/>
        <end position="588"/>
    </location>
</feature>
<sequence>MTNHADAVGAPDERSPLLSSRRRDSSSSSESSLTSSSDSDSSDDDFTPWYFRPSAELTDAPSGTAPEAAVLPGDNGRNEEQSEASSTILRIISILLIGTFTANADGSLVLATHPTIASEFNALSASSWLFVSFSLAGAATQTMYGKLSDIYGRRSMLVVAYSLFAIGCALVGIGRSMGQVILGRVISGCGGSALSVLAMLLITDLVPIRDAAAWQAGLNLAATTGRSLGGPVGGWLADSIGWRWSFLGQVPIFLLAIILCLLYLPKHTKGSKTQTTEPKAGSLARIDFLGAALLALTILAFLIPIEIGGTKVPWTHPVIFVLFGTAIVLAGLFAATEEWWAEEPIFPLDLLRHRDIVLGYVASTAQAAAQLGLMFAVPLYFQVTQRASNTVAGAHLFPAVAGNAIGAIVSGVIIKRTGKYKKLLILATMISASSYLLLFLRWHGHTGVWESLYIFPGGLGTGMVQSAVFIAVQAAVNPSHKAPALGGIWLTFSIGAIIGLAAVSAVTVEVMKWRLETLLGLMGLDEAARMEIVKQAASNVDYLDKADRGVSAAIVSAYVEGLSASHLVSLVCSGVAILASLFIREHKL</sequence>
<evidence type="ECO:0000256" key="2">
    <source>
        <dbReference type="ARBA" id="ARBA00022692"/>
    </source>
</evidence>
<feature type="transmembrane region" description="Helical" evidence="6">
    <location>
        <begin position="181"/>
        <end position="202"/>
    </location>
</feature>
<feature type="region of interest" description="Disordered" evidence="5">
    <location>
        <begin position="1"/>
        <end position="82"/>
    </location>
</feature>
<feature type="compositionally biased region" description="Low complexity" evidence="5">
    <location>
        <begin position="26"/>
        <end position="39"/>
    </location>
</feature>
<comment type="caution">
    <text evidence="8">The sequence shown here is derived from an EMBL/GenBank/DDBJ whole genome shotgun (WGS) entry which is preliminary data.</text>
</comment>
<evidence type="ECO:0000313" key="8">
    <source>
        <dbReference type="EMBL" id="KAH6670854.1"/>
    </source>
</evidence>
<comment type="subcellular location">
    <subcellularLocation>
        <location evidence="1">Membrane</location>
        <topology evidence="1">Multi-pass membrane protein</topology>
    </subcellularLocation>
</comment>
<dbReference type="PANTHER" id="PTHR23501">
    <property type="entry name" value="MAJOR FACILITATOR SUPERFAMILY"/>
    <property type="match status" value="1"/>
</dbReference>
<keyword evidence="4 6" id="KW-0472">Membrane</keyword>
<dbReference type="InterPro" id="IPR020846">
    <property type="entry name" value="MFS_dom"/>
</dbReference>
<evidence type="ECO:0000256" key="3">
    <source>
        <dbReference type="ARBA" id="ARBA00022989"/>
    </source>
</evidence>
<evidence type="ECO:0000256" key="1">
    <source>
        <dbReference type="ARBA" id="ARBA00004141"/>
    </source>
</evidence>
<feature type="transmembrane region" description="Helical" evidence="6">
    <location>
        <begin position="454"/>
        <end position="476"/>
    </location>
</feature>
<reference evidence="8" key="1">
    <citation type="journal article" date="2021" name="Nat. Commun.">
        <title>Genetic determinants of endophytism in the Arabidopsis root mycobiome.</title>
        <authorList>
            <person name="Mesny F."/>
            <person name="Miyauchi S."/>
            <person name="Thiergart T."/>
            <person name="Pickel B."/>
            <person name="Atanasova L."/>
            <person name="Karlsson M."/>
            <person name="Huettel B."/>
            <person name="Barry K.W."/>
            <person name="Haridas S."/>
            <person name="Chen C."/>
            <person name="Bauer D."/>
            <person name="Andreopoulos W."/>
            <person name="Pangilinan J."/>
            <person name="LaButti K."/>
            <person name="Riley R."/>
            <person name="Lipzen A."/>
            <person name="Clum A."/>
            <person name="Drula E."/>
            <person name="Henrissat B."/>
            <person name="Kohler A."/>
            <person name="Grigoriev I.V."/>
            <person name="Martin F.M."/>
            <person name="Hacquard S."/>
        </authorList>
    </citation>
    <scope>NUCLEOTIDE SEQUENCE</scope>
    <source>
        <strain evidence="8">MPI-SDFR-AT-0117</strain>
    </source>
</reference>
<organism evidence="8 9">
    <name type="scientific">Plectosphaerella plurivora</name>
    <dbReference type="NCBI Taxonomy" id="936078"/>
    <lineage>
        <taxon>Eukaryota</taxon>
        <taxon>Fungi</taxon>
        <taxon>Dikarya</taxon>
        <taxon>Ascomycota</taxon>
        <taxon>Pezizomycotina</taxon>
        <taxon>Sordariomycetes</taxon>
        <taxon>Hypocreomycetidae</taxon>
        <taxon>Glomerellales</taxon>
        <taxon>Plectosphaerellaceae</taxon>
        <taxon>Plectosphaerella</taxon>
    </lineage>
</organism>
<name>A0A9P9A6K7_9PEZI</name>
<feature type="transmembrane region" description="Helical" evidence="6">
    <location>
        <begin position="393"/>
        <end position="414"/>
    </location>
</feature>
<dbReference type="SUPFAM" id="SSF103473">
    <property type="entry name" value="MFS general substrate transporter"/>
    <property type="match status" value="1"/>
</dbReference>
<keyword evidence="2 6" id="KW-0812">Transmembrane</keyword>
<feature type="transmembrane region" description="Helical" evidence="6">
    <location>
        <begin position="423"/>
        <end position="442"/>
    </location>
</feature>
<keyword evidence="3 6" id="KW-1133">Transmembrane helix</keyword>
<keyword evidence="9" id="KW-1185">Reference proteome</keyword>
<dbReference type="InterPro" id="IPR011701">
    <property type="entry name" value="MFS"/>
</dbReference>
<evidence type="ECO:0000259" key="7">
    <source>
        <dbReference type="PROSITE" id="PS50850"/>
    </source>
</evidence>
<protein>
    <submittedName>
        <fullName evidence="8">Major facilitator superfamily transporter</fullName>
    </submittedName>
</protein>
<evidence type="ECO:0000256" key="4">
    <source>
        <dbReference type="ARBA" id="ARBA00023136"/>
    </source>
</evidence>
<dbReference type="Pfam" id="PF07690">
    <property type="entry name" value="MFS_1"/>
    <property type="match status" value="1"/>
</dbReference>
<accession>A0A9P9A6K7</accession>
<dbReference type="EMBL" id="JAGSXJ010000029">
    <property type="protein sequence ID" value="KAH6670854.1"/>
    <property type="molecule type" value="Genomic_DNA"/>
</dbReference>
<dbReference type="OrthoDB" id="6770063at2759"/>
<evidence type="ECO:0000256" key="6">
    <source>
        <dbReference type="SAM" id="Phobius"/>
    </source>
</evidence>
<feature type="transmembrane region" description="Helical" evidence="6">
    <location>
        <begin position="88"/>
        <end position="110"/>
    </location>
</feature>
<dbReference type="PANTHER" id="PTHR23501:SF33">
    <property type="entry name" value="MAJOR FACILITATOR SUPERFAMILY (MFS) PROFILE DOMAIN-CONTAINING PROTEIN"/>
    <property type="match status" value="1"/>
</dbReference>
<gene>
    <name evidence="8" type="ORF">F5X68DRAFT_224740</name>
</gene>
<dbReference type="GO" id="GO:0015174">
    <property type="term" value="F:basic amino acid transmembrane transporter activity"/>
    <property type="evidence" value="ECO:0007669"/>
    <property type="project" value="TreeGrafter"/>
</dbReference>
<dbReference type="Gene3D" id="1.20.1250.20">
    <property type="entry name" value="MFS general substrate transporter like domains"/>
    <property type="match status" value="1"/>
</dbReference>
<feature type="transmembrane region" description="Helical" evidence="6">
    <location>
        <begin position="286"/>
        <end position="305"/>
    </location>
</feature>
<feature type="transmembrane region" description="Helical" evidence="6">
    <location>
        <begin position="244"/>
        <end position="265"/>
    </location>
</feature>
<proteinExistence type="predicted"/>
<feature type="transmembrane region" description="Helical" evidence="6">
    <location>
        <begin position="357"/>
        <end position="381"/>
    </location>
</feature>
<feature type="transmembrane region" description="Helical" evidence="6">
    <location>
        <begin position="122"/>
        <end position="144"/>
    </location>
</feature>
<feature type="compositionally biased region" description="Basic and acidic residues" evidence="5">
    <location>
        <begin position="11"/>
        <end position="25"/>
    </location>
</feature>
<feature type="transmembrane region" description="Helical" evidence="6">
    <location>
        <begin position="317"/>
        <end position="336"/>
    </location>
</feature>
<feature type="transmembrane region" description="Helical" evidence="6">
    <location>
        <begin position="488"/>
        <end position="508"/>
    </location>
</feature>
<evidence type="ECO:0000256" key="5">
    <source>
        <dbReference type="SAM" id="MobiDB-lite"/>
    </source>
</evidence>
<dbReference type="PROSITE" id="PS50850">
    <property type="entry name" value="MFS"/>
    <property type="match status" value="1"/>
</dbReference>
<evidence type="ECO:0000313" key="9">
    <source>
        <dbReference type="Proteomes" id="UP000770015"/>
    </source>
</evidence>